<evidence type="ECO:0000313" key="2">
    <source>
        <dbReference type="EMBL" id="EFJ00886.1"/>
    </source>
</evidence>
<evidence type="ECO:0000313" key="3">
    <source>
        <dbReference type="Proteomes" id="UP000007431"/>
    </source>
</evidence>
<feature type="compositionally biased region" description="Polar residues" evidence="1">
    <location>
        <begin position="383"/>
        <end position="394"/>
    </location>
</feature>
<dbReference type="EMBL" id="GL377303">
    <property type="protein sequence ID" value="EFJ00886.1"/>
    <property type="molecule type" value="Genomic_DNA"/>
</dbReference>
<proteinExistence type="predicted"/>
<name>D8PVM6_SCHCM</name>
<organism evidence="3">
    <name type="scientific">Schizophyllum commune (strain H4-8 / FGSC 9210)</name>
    <name type="common">Split gill fungus</name>
    <dbReference type="NCBI Taxonomy" id="578458"/>
    <lineage>
        <taxon>Eukaryota</taxon>
        <taxon>Fungi</taxon>
        <taxon>Dikarya</taxon>
        <taxon>Basidiomycota</taxon>
        <taxon>Agaricomycotina</taxon>
        <taxon>Agaricomycetes</taxon>
        <taxon>Agaricomycetidae</taxon>
        <taxon>Agaricales</taxon>
        <taxon>Schizophyllaceae</taxon>
        <taxon>Schizophyllum</taxon>
    </lineage>
</organism>
<dbReference type="InParanoid" id="D8PVM6"/>
<feature type="region of interest" description="Disordered" evidence="1">
    <location>
        <begin position="337"/>
        <end position="394"/>
    </location>
</feature>
<accession>D8PVM6</accession>
<dbReference type="Proteomes" id="UP000007431">
    <property type="component" value="Unassembled WGS sequence"/>
</dbReference>
<protein>
    <submittedName>
        <fullName evidence="2">Uncharacterized protein</fullName>
    </submittedName>
</protein>
<feature type="compositionally biased region" description="Low complexity" evidence="1">
    <location>
        <begin position="359"/>
        <end position="374"/>
    </location>
</feature>
<keyword evidence="3" id="KW-1185">Reference proteome</keyword>
<feature type="region of interest" description="Disordered" evidence="1">
    <location>
        <begin position="1"/>
        <end position="20"/>
    </location>
</feature>
<dbReference type="eggNOG" id="ENOG502SYHQ">
    <property type="taxonomic scope" value="Eukaryota"/>
</dbReference>
<evidence type="ECO:0000256" key="1">
    <source>
        <dbReference type="SAM" id="MobiDB-lite"/>
    </source>
</evidence>
<reference evidence="2 3" key="1">
    <citation type="journal article" date="2010" name="Nat. Biotechnol.">
        <title>Genome sequence of the model mushroom Schizophyllum commune.</title>
        <authorList>
            <person name="Ohm R.A."/>
            <person name="de Jong J.F."/>
            <person name="Lugones L.G."/>
            <person name="Aerts A."/>
            <person name="Kothe E."/>
            <person name="Stajich J.E."/>
            <person name="de Vries R.P."/>
            <person name="Record E."/>
            <person name="Levasseur A."/>
            <person name="Baker S.E."/>
            <person name="Bartholomew K.A."/>
            <person name="Coutinho P.M."/>
            <person name="Erdmann S."/>
            <person name="Fowler T.J."/>
            <person name="Gathman A.C."/>
            <person name="Lombard V."/>
            <person name="Henrissat B."/>
            <person name="Knabe N."/>
            <person name="Kuees U."/>
            <person name="Lilly W.W."/>
            <person name="Lindquist E."/>
            <person name="Lucas S."/>
            <person name="Magnuson J.K."/>
            <person name="Piumi F."/>
            <person name="Raudaskoski M."/>
            <person name="Salamov A."/>
            <person name="Schmutz J."/>
            <person name="Schwarze F.W.M.R."/>
            <person name="vanKuyk P.A."/>
            <person name="Horton J.S."/>
            <person name="Grigoriev I.V."/>
            <person name="Woesten H.A.B."/>
        </authorList>
    </citation>
    <scope>NUCLEOTIDE SEQUENCE [LARGE SCALE GENOMIC DNA]</scope>
    <source>
        <strain evidence="3">H4-8 / FGSC 9210</strain>
    </source>
</reference>
<feature type="region of interest" description="Disordered" evidence="1">
    <location>
        <begin position="199"/>
        <end position="273"/>
    </location>
</feature>
<dbReference type="GeneID" id="9595495"/>
<gene>
    <name evidence="2" type="ORF">SCHCODRAFT_105250</name>
</gene>
<dbReference type="RefSeq" id="XP_003035788.1">
    <property type="nucleotide sequence ID" value="XM_003035742.1"/>
</dbReference>
<dbReference type="VEuPathDB" id="FungiDB:SCHCODRAFT_02674761"/>
<dbReference type="KEGG" id="scm:SCHCO_02674761"/>
<feature type="non-terminal residue" evidence="2">
    <location>
        <position position="465"/>
    </location>
</feature>
<dbReference type="OrthoDB" id="10377605at2759"/>
<dbReference type="AlphaFoldDB" id="D8PVM6"/>
<dbReference type="HOGENOM" id="CLU_588140_0_0_1"/>
<sequence length="465" mass="50214">MLAAPETAMSKLSHPQSRDRSVHPELYRLIGDLERGVDAEEEELGLVLQALHSELELPRDESFSRMGSMGEEALAPAAAVQARVEVASPDDAGAVRHEHLAADTTHSFSGSLVKATYLSTPLRTKFFPRVSPTTLRLLLQSPSTSIESPNSSISTDSSDVAIIPVLGEAPHIQGFQTATISVADRAVLHDMRVATPPLMFPKPATKSQCPTTDMPLTPPPTGELPSVAQFPSPVQLPPSPESPNASDPECPFNAQDITQNFSPPPTPPRAATRLPRRRPLTINVAAANALNGSTPAAPLRPFSEAQPIPHAPHLSLLSPTAVRRFRRVIDEMRGVDEAADAGKDEDIKDEREDIGSPWLSDVFTSSSADSSLSFAEDEAGPASPTSTHSVSTHASRIAAKSPSLIFEGHSKVDTRLNELADLLEERTARDEGQVEMLYRLAERIKAMAHARRDAVQQIDAFRERP</sequence>
<feature type="compositionally biased region" description="Basic and acidic residues" evidence="1">
    <location>
        <begin position="337"/>
        <end position="354"/>
    </location>
</feature>
<dbReference type="OMA" id="ARTKNAC"/>